<dbReference type="OrthoDB" id="3543113at2759"/>
<name>A0A9W8K8G4_9AGAR</name>
<evidence type="ECO:0000313" key="2">
    <source>
        <dbReference type="EMBL" id="KAJ3510471.1"/>
    </source>
</evidence>
<protein>
    <submittedName>
        <fullName evidence="2">Uncharacterized protein</fullName>
    </submittedName>
</protein>
<evidence type="ECO:0000256" key="1">
    <source>
        <dbReference type="SAM" id="MobiDB-lite"/>
    </source>
</evidence>
<feature type="region of interest" description="Disordered" evidence="1">
    <location>
        <begin position="1"/>
        <end position="32"/>
    </location>
</feature>
<keyword evidence="3" id="KW-1185">Reference proteome</keyword>
<evidence type="ECO:0000313" key="3">
    <source>
        <dbReference type="Proteomes" id="UP001148786"/>
    </source>
</evidence>
<sequence>MSDPWLSTAFANSSGSFADGVEPTEEPPSPVPPEIEAIGLPKPESALKRAISTCDIMSNVFRHMASNPASDSDEQMSTSRRSLFLAAQSCRAFVEPALDSLWAVIPSLVPLLSLLPSLKKVDDKLVLGDIAPQDWERFDLHARRVRVILMKKPHSPVSPYVYLRIPHHKSSDLLPGLQEVRIAHLANHYGSRRIDPSCLFTVLTPKVHLLELNENAIRDSEFFGTFLSFAIVKAPKLHHMILRGDSSIDDKLNSILQFKDLKTVELLLPNVFLSVGFIQELGNLEDLYELTLDTGKRPPVPITDCPPCRRTKEEAKRGTGIVS</sequence>
<dbReference type="EMBL" id="JANKHO010000396">
    <property type="protein sequence ID" value="KAJ3510471.1"/>
    <property type="molecule type" value="Genomic_DNA"/>
</dbReference>
<proteinExistence type="predicted"/>
<accession>A0A9W8K8G4</accession>
<gene>
    <name evidence="2" type="ORF">NLJ89_g4656</name>
</gene>
<dbReference type="Proteomes" id="UP001148786">
    <property type="component" value="Unassembled WGS sequence"/>
</dbReference>
<reference evidence="2" key="1">
    <citation type="submission" date="2022-07" db="EMBL/GenBank/DDBJ databases">
        <title>Genome Sequence of Agrocybe chaxingu.</title>
        <authorList>
            <person name="Buettner E."/>
        </authorList>
    </citation>
    <scope>NUCLEOTIDE SEQUENCE</scope>
    <source>
        <strain evidence="2">MP-N11</strain>
    </source>
</reference>
<dbReference type="AlphaFoldDB" id="A0A9W8K8G4"/>
<comment type="caution">
    <text evidence="2">The sequence shown here is derived from an EMBL/GenBank/DDBJ whole genome shotgun (WGS) entry which is preliminary data.</text>
</comment>
<organism evidence="2 3">
    <name type="scientific">Agrocybe chaxingu</name>
    <dbReference type="NCBI Taxonomy" id="84603"/>
    <lineage>
        <taxon>Eukaryota</taxon>
        <taxon>Fungi</taxon>
        <taxon>Dikarya</taxon>
        <taxon>Basidiomycota</taxon>
        <taxon>Agaricomycotina</taxon>
        <taxon>Agaricomycetes</taxon>
        <taxon>Agaricomycetidae</taxon>
        <taxon>Agaricales</taxon>
        <taxon>Agaricineae</taxon>
        <taxon>Strophariaceae</taxon>
        <taxon>Agrocybe</taxon>
    </lineage>
</organism>